<evidence type="ECO:0000256" key="10">
    <source>
        <dbReference type="HAMAP-Rule" id="MF_00823"/>
    </source>
</evidence>
<dbReference type="InterPro" id="IPR029045">
    <property type="entry name" value="ClpP/crotonase-like_dom_sf"/>
</dbReference>
<dbReference type="NCBIfam" id="NF004344">
    <property type="entry name" value="PRK05724.1"/>
    <property type="match status" value="1"/>
</dbReference>
<dbReference type="GO" id="GO:2001295">
    <property type="term" value="P:malonyl-CoA biosynthetic process"/>
    <property type="evidence" value="ECO:0007669"/>
    <property type="project" value="UniProtKB-UniRule"/>
</dbReference>
<evidence type="ECO:0000256" key="1">
    <source>
        <dbReference type="ARBA" id="ARBA00004956"/>
    </source>
</evidence>
<proteinExistence type="inferred from homology"/>
<evidence type="ECO:0000256" key="4">
    <source>
        <dbReference type="ARBA" id="ARBA00022741"/>
    </source>
</evidence>
<dbReference type="GO" id="GO:0006633">
    <property type="term" value="P:fatty acid biosynthetic process"/>
    <property type="evidence" value="ECO:0007669"/>
    <property type="project" value="UniProtKB-KW"/>
</dbReference>
<reference evidence="12 13" key="1">
    <citation type="submission" date="2018-08" db="EMBL/GenBank/DDBJ databases">
        <title>The first complete genome of Treponema rectale (CHPAT), a commensal spirochete of the bovine rectum.</title>
        <authorList>
            <person name="Staton G.J."/>
            <person name="Clegg S.R."/>
            <person name="Carter S.D."/>
            <person name="Radford A.D."/>
            <person name="Darby A."/>
            <person name="Hall N."/>
            <person name="Birtles R.J."/>
            <person name="Evans N.J."/>
        </authorList>
    </citation>
    <scope>NUCLEOTIDE SEQUENCE [LARGE SCALE GENOMIC DNA]</scope>
    <source>
        <strain evidence="12 13">CHPA</strain>
    </source>
</reference>
<keyword evidence="7 10" id="KW-0443">Lipid metabolism</keyword>
<evidence type="ECO:0000256" key="5">
    <source>
        <dbReference type="ARBA" id="ARBA00022832"/>
    </source>
</evidence>
<feature type="domain" description="CoA carboxyltransferase C-terminal" evidence="11">
    <location>
        <begin position="29"/>
        <end position="283"/>
    </location>
</feature>
<dbReference type="NCBIfam" id="NF041504">
    <property type="entry name" value="AccA_sub"/>
    <property type="match status" value="1"/>
</dbReference>
<evidence type="ECO:0000256" key="2">
    <source>
        <dbReference type="ARBA" id="ARBA00022516"/>
    </source>
</evidence>
<dbReference type="InterPro" id="IPR011763">
    <property type="entry name" value="COA_CT_C"/>
</dbReference>
<dbReference type="Proteomes" id="UP000593591">
    <property type="component" value="Chromosome"/>
</dbReference>
<dbReference type="KEGG" id="trc:DYE49_01075"/>
<dbReference type="PANTHER" id="PTHR42853">
    <property type="entry name" value="ACETYL-COENZYME A CARBOXYLASE CARBOXYL TRANSFERASE SUBUNIT ALPHA"/>
    <property type="match status" value="1"/>
</dbReference>
<name>A0A7M1XIZ7_9SPIR</name>
<dbReference type="Pfam" id="PF03255">
    <property type="entry name" value="ACCA"/>
    <property type="match status" value="1"/>
</dbReference>
<dbReference type="PRINTS" id="PR01069">
    <property type="entry name" value="ACCCTRFRASEA"/>
</dbReference>
<sequence length="305" mass="34235">MILEENEMKIEALQQELLTLNPTDEAYEEKKKELKQLKLDTYSHLTPWDRVCIARSDKRIKARTLISHLFGEFFELHGDQFYADDAAIISGIGFLGDIPVTVLAQAKGSDTAEKIKRNFGMTSPEGFRKTLRLAKEAEKFHRPIICIVDTSGAYPGKGAEERGQARAIAENLLEFSKLKTPVISLVLSEGGSGGALALTVSDYIYMFENAVYSVLSPEGFSSILFKGAIKPEEAVNYMKMTSQDLKNYGIVDEIIKEPLGGLRYISLEYANQLKDILIKKVKELSSKDESTLLENRYQKYRCIGQ</sequence>
<dbReference type="EMBL" id="CP031517">
    <property type="protein sequence ID" value="QOS39120.1"/>
    <property type="molecule type" value="Genomic_DNA"/>
</dbReference>
<evidence type="ECO:0000256" key="8">
    <source>
        <dbReference type="ARBA" id="ARBA00023160"/>
    </source>
</evidence>
<accession>A0A7M1XIZ7</accession>
<keyword evidence="10" id="KW-0963">Cytoplasm</keyword>
<dbReference type="GO" id="GO:0005524">
    <property type="term" value="F:ATP binding"/>
    <property type="evidence" value="ECO:0007669"/>
    <property type="project" value="UniProtKB-KW"/>
</dbReference>
<dbReference type="PANTHER" id="PTHR42853:SF3">
    <property type="entry name" value="ACETYL-COENZYME A CARBOXYLASE CARBOXYL TRANSFERASE SUBUNIT ALPHA, CHLOROPLASTIC"/>
    <property type="match status" value="1"/>
</dbReference>
<evidence type="ECO:0000313" key="13">
    <source>
        <dbReference type="Proteomes" id="UP000593591"/>
    </source>
</evidence>
<comment type="subcellular location">
    <subcellularLocation>
        <location evidence="10">Cytoplasm</location>
    </subcellularLocation>
</comment>
<evidence type="ECO:0000313" key="12">
    <source>
        <dbReference type="EMBL" id="QOS39120.1"/>
    </source>
</evidence>
<evidence type="ECO:0000256" key="9">
    <source>
        <dbReference type="ARBA" id="ARBA00049152"/>
    </source>
</evidence>
<dbReference type="SUPFAM" id="SSF52096">
    <property type="entry name" value="ClpP/crotonase"/>
    <property type="match status" value="1"/>
</dbReference>
<dbReference type="HAMAP" id="MF_00823">
    <property type="entry name" value="AcetylCoA_CT_alpha"/>
    <property type="match status" value="1"/>
</dbReference>
<comment type="pathway">
    <text evidence="1 10">Lipid metabolism; malonyl-CoA biosynthesis; malonyl-CoA from acetyl-CoA: step 1/1.</text>
</comment>
<comment type="subunit">
    <text evidence="10">Acetyl-CoA carboxylase is a heterohexamer composed of biotin carboxyl carrier protein (AccB), biotin carboxylase (AccC) and two subunits each of ACCase subunit alpha (AccA) and ACCase subunit beta (AccD).</text>
</comment>
<comment type="catalytic activity">
    <reaction evidence="9 10">
        <text>N(6)-carboxybiotinyl-L-lysyl-[protein] + acetyl-CoA = N(6)-biotinyl-L-lysyl-[protein] + malonyl-CoA</text>
        <dbReference type="Rhea" id="RHEA:54728"/>
        <dbReference type="Rhea" id="RHEA-COMP:10505"/>
        <dbReference type="Rhea" id="RHEA-COMP:10506"/>
        <dbReference type="ChEBI" id="CHEBI:57288"/>
        <dbReference type="ChEBI" id="CHEBI:57384"/>
        <dbReference type="ChEBI" id="CHEBI:83144"/>
        <dbReference type="ChEBI" id="CHEBI:83145"/>
        <dbReference type="EC" id="2.1.3.15"/>
    </reaction>
</comment>
<dbReference type="Gene3D" id="3.90.226.10">
    <property type="entry name" value="2-enoyl-CoA Hydratase, Chain A, domain 1"/>
    <property type="match status" value="1"/>
</dbReference>
<dbReference type="GO" id="GO:0003989">
    <property type="term" value="F:acetyl-CoA carboxylase activity"/>
    <property type="evidence" value="ECO:0007669"/>
    <property type="project" value="InterPro"/>
</dbReference>
<keyword evidence="2 10" id="KW-0444">Lipid biosynthesis</keyword>
<keyword evidence="4 10" id="KW-0547">Nucleotide-binding</keyword>
<keyword evidence="12" id="KW-0436">Ligase</keyword>
<dbReference type="GO" id="GO:0009317">
    <property type="term" value="C:acetyl-CoA carboxylase complex"/>
    <property type="evidence" value="ECO:0007669"/>
    <property type="project" value="InterPro"/>
</dbReference>
<dbReference type="PROSITE" id="PS50989">
    <property type="entry name" value="COA_CT_CTER"/>
    <property type="match status" value="1"/>
</dbReference>
<keyword evidence="6 10" id="KW-0067">ATP-binding</keyword>
<comment type="similarity">
    <text evidence="10">Belongs to the AccA family.</text>
</comment>
<comment type="function">
    <text evidence="10">Component of the acetyl coenzyme A carboxylase (ACC) complex. First, biotin carboxylase catalyzes the carboxylation of biotin on its carrier protein (BCCP) and then the CO(2) group is transferred by the carboxyltransferase to acetyl-CoA to form malonyl-CoA.</text>
</comment>
<dbReference type="EC" id="2.1.3.15" evidence="10"/>
<dbReference type="InterPro" id="IPR001095">
    <property type="entry name" value="Acetyl_CoA_COase_a_su"/>
</dbReference>
<keyword evidence="8 10" id="KW-0275">Fatty acid biosynthesis</keyword>
<dbReference type="UniPathway" id="UPA00655">
    <property type="reaction ID" value="UER00711"/>
</dbReference>
<evidence type="ECO:0000256" key="3">
    <source>
        <dbReference type="ARBA" id="ARBA00022679"/>
    </source>
</evidence>
<evidence type="ECO:0000256" key="7">
    <source>
        <dbReference type="ARBA" id="ARBA00023098"/>
    </source>
</evidence>
<dbReference type="NCBIfam" id="TIGR00513">
    <property type="entry name" value="accA"/>
    <property type="match status" value="1"/>
</dbReference>
<keyword evidence="3 10" id="KW-0808">Transferase</keyword>
<evidence type="ECO:0000256" key="6">
    <source>
        <dbReference type="ARBA" id="ARBA00022840"/>
    </source>
</evidence>
<gene>
    <name evidence="10" type="primary">accA</name>
    <name evidence="12" type="ORF">DYE49_01075</name>
</gene>
<evidence type="ECO:0000259" key="11">
    <source>
        <dbReference type="PROSITE" id="PS50989"/>
    </source>
</evidence>
<keyword evidence="5 10" id="KW-0276">Fatty acid metabolism</keyword>
<protein>
    <recommendedName>
        <fullName evidence="10">Acetyl-coenzyme A carboxylase carboxyl transferase subunit alpha</fullName>
        <shortName evidence="10">ACCase subunit alpha</shortName>
        <shortName evidence="10">Acetyl-CoA carboxylase carboxyltransferase subunit alpha</shortName>
        <ecNumber evidence="10">2.1.3.15</ecNumber>
    </recommendedName>
</protein>
<organism evidence="12 13">
    <name type="scientific">Treponema rectale</name>
    <dbReference type="NCBI Taxonomy" id="744512"/>
    <lineage>
        <taxon>Bacteria</taxon>
        <taxon>Pseudomonadati</taxon>
        <taxon>Spirochaetota</taxon>
        <taxon>Spirochaetia</taxon>
        <taxon>Spirochaetales</taxon>
        <taxon>Treponemataceae</taxon>
        <taxon>Treponema</taxon>
    </lineage>
</organism>
<dbReference type="GO" id="GO:0016743">
    <property type="term" value="F:carboxyl- or carbamoyltransferase activity"/>
    <property type="evidence" value="ECO:0007669"/>
    <property type="project" value="UniProtKB-UniRule"/>
</dbReference>
<dbReference type="AlphaFoldDB" id="A0A7M1XIZ7"/>